<keyword evidence="2" id="KW-0812">Transmembrane</keyword>
<evidence type="ECO:0000256" key="2">
    <source>
        <dbReference type="SAM" id="Phobius"/>
    </source>
</evidence>
<keyword evidence="3" id="KW-0808">Transferase</keyword>
<dbReference type="InterPro" id="IPR002656">
    <property type="entry name" value="Acyl_transf_3_dom"/>
</dbReference>
<feature type="transmembrane region" description="Helical" evidence="2">
    <location>
        <begin position="52"/>
        <end position="70"/>
    </location>
</feature>
<evidence type="ECO:0000256" key="1">
    <source>
        <dbReference type="SAM" id="MobiDB-lite"/>
    </source>
</evidence>
<feature type="region of interest" description="Disordered" evidence="1">
    <location>
        <begin position="1"/>
        <end position="47"/>
    </location>
</feature>
<evidence type="ECO:0000313" key="3">
    <source>
        <dbReference type="EMBL" id="QHN38496.1"/>
    </source>
</evidence>
<dbReference type="EMBL" id="CP045810">
    <property type="protein sequence ID" value="QHN38496.1"/>
    <property type="molecule type" value="Genomic_DNA"/>
</dbReference>
<dbReference type="PANTHER" id="PTHR23028">
    <property type="entry name" value="ACETYLTRANSFERASE"/>
    <property type="match status" value="1"/>
</dbReference>
<dbReference type="Pfam" id="PF01757">
    <property type="entry name" value="Acyl_transf_3"/>
    <property type="match status" value="1"/>
</dbReference>
<proteinExistence type="predicted"/>
<protein>
    <submittedName>
        <fullName evidence="3">Acyltransferase family protein</fullName>
    </submittedName>
</protein>
<dbReference type="AlphaFoldDB" id="A0A857LK07"/>
<feature type="transmembrane region" description="Helical" evidence="2">
    <location>
        <begin position="370"/>
        <end position="391"/>
    </location>
</feature>
<feature type="transmembrane region" description="Helical" evidence="2">
    <location>
        <begin position="127"/>
        <end position="147"/>
    </location>
</feature>
<feature type="transmembrane region" description="Helical" evidence="2">
    <location>
        <begin position="228"/>
        <end position="250"/>
    </location>
</feature>
<name>A0A857LK07_9ACTN</name>
<reference evidence="3" key="1">
    <citation type="journal article" date="2021" name="Nat. Microbiol.">
        <title>Cocultivation of an ultrasmall environmental parasitic bacterium with lytic ability against bacteria associated with wastewater foams.</title>
        <authorList>
            <person name="Batinovic S."/>
            <person name="Rose J.J.A."/>
            <person name="Ratcliffe J."/>
            <person name="Seviour R.J."/>
            <person name="Petrovski S."/>
        </authorList>
    </citation>
    <scope>NUCLEOTIDE SEQUENCE</scope>
    <source>
        <strain evidence="3">CON44</strain>
    </source>
</reference>
<dbReference type="GO" id="GO:0009103">
    <property type="term" value="P:lipopolysaccharide biosynthetic process"/>
    <property type="evidence" value="ECO:0007669"/>
    <property type="project" value="TreeGrafter"/>
</dbReference>
<organism evidence="3">
    <name type="scientific">Gordonia amarae</name>
    <dbReference type="NCBI Taxonomy" id="36821"/>
    <lineage>
        <taxon>Bacteria</taxon>
        <taxon>Bacillati</taxon>
        <taxon>Actinomycetota</taxon>
        <taxon>Actinomycetes</taxon>
        <taxon>Mycobacteriales</taxon>
        <taxon>Gordoniaceae</taxon>
        <taxon>Gordonia</taxon>
    </lineage>
</organism>
<keyword evidence="2" id="KW-1133">Transmembrane helix</keyword>
<dbReference type="GO" id="GO:0016747">
    <property type="term" value="F:acyltransferase activity, transferring groups other than amino-acyl groups"/>
    <property type="evidence" value="ECO:0007669"/>
    <property type="project" value="InterPro"/>
</dbReference>
<feature type="transmembrane region" description="Helical" evidence="2">
    <location>
        <begin position="307"/>
        <end position="329"/>
    </location>
</feature>
<feature type="transmembrane region" description="Helical" evidence="2">
    <location>
        <begin position="270"/>
        <end position="295"/>
    </location>
</feature>
<gene>
    <name evidence="3" type="ORF">GII30_04270</name>
</gene>
<accession>A0A857LK07</accession>
<feature type="transmembrane region" description="Helical" evidence="2">
    <location>
        <begin position="82"/>
        <end position="102"/>
    </location>
</feature>
<keyword evidence="3" id="KW-0012">Acyltransferase</keyword>
<dbReference type="RefSeq" id="WP_005188143.1">
    <property type="nucleotide sequence ID" value="NZ_CP045804.1"/>
</dbReference>
<feature type="transmembrane region" description="Helical" evidence="2">
    <location>
        <begin position="199"/>
        <end position="216"/>
    </location>
</feature>
<feature type="transmembrane region" description="Helical" evidence="2">
    <location>
        <begin position="335"/>
        <end position="354"/>
    </location>
</feature>
<dbReference type="GO" id="GO:0016020">
    <property type="term" value="C:membrane"/>
    <property type="evidence" value="ECO:0007669"/>
    <property type="project" value="TreeGrafter"/>
</dbReference>
<feature type="transmembrane region" description="Helical" evidence="2">
    <location>
        <begin position="403"/>
        <end position="427"/>
    </location>
</feature>
<dbReference type="InterPro" id="IPR050879">
    <property type="entry name" value="Acyltransferase_3"/>
</dbReference>
<sequence length="457" mass="49046">MRAEHDRYRAAPAPGRYRPRHAAPEPGRPPEATSPAPQPGPRPKARLAGLEGPRGIGCLCVIAVHVAVHFTPDVLAATRIDFLGQALTFFFVLSGFLLYLPYVKRLAAGGPRPETPTYLIHRFRRIFPAYLLIFLVVNFVLRASYVVNPVTVSWDSADAGTGTITDPLALLAQLTLAQSYFPSTLQTGINPAWSLSTEFGFYLTLPVLAWALFAAARRLPGVPPLRLALVPGIVLVATGIICNTIVAVLQHSDPAYSGLMGYWGPNWVAVLSRSFPALADTFGFGMLAAVGYVALTRSAAKGVRTLHLQLAAAGAMLILTAASLVVFIVRPHNLATVFATASAMLIVFVTAALARGERSAIAAVTDWRPIRYVGIVSLSTYLWHYPVLILLERTGIEIPDSPAGLLAGFLLVGVFSVLLGSLTYRFVERPAMEQSSPGVLRSAFSRSKGTARAPELG</sequence>
<dbReference type="PANTHER" id="PTHR23028:SF53">
    <property type="entry name" value="ACYL_TRANSF_3 DOMAIN-CONTAINING PROTEIN"/>
    <property type="match status" value="1"/>
</dbReference>
<keyword evidence="2" id="KW-0472">Membrane</keyword>